<gene>
    <name evidence="6" type="ORF">FC82_GL002381</name>
</gene>
<dbReference type="Gene3D" id="2.70.20.10">
    <property type="entry name" value="Topoisomerase I, domain 3"/>
    <property type="match status" value="1"/>
</dbReference>
<dbReference type="AlphaFoldDB" id="A0A0R2B738"/>
<evidence type="ECO:0000256" key="1">
    <source>
        <dbReference type="ARBA" id="ARBA00023029"/>
    </source>
</evidence>
<dbReference type="PANTHER" id="PTHR11390">
    <property type="entry name" value="PROKARYOTIC DNA TOPOISOMERASE"/>
    <property type="match status" value="1"/>
</dbReference>
<name>A0A0R2B738_SECCO</name>
<dbReference type="GO" id="GO:0006310">
    <property type="term" value="P:DNA recombination"/>
    <property type="evidence" value="ECO:0007669"/>
    <property type="project" value="TreeGrafter"/>
</dbReference>
<sequence>MYSKKEVIMTDYAILCEKASAAKNFASALGGTSGSFNGKSYTIVHSHGHLLELVDPKDQVPDEKVSKYRSWKLEHLPWDVNDFSWEKKPIAAAPHRGSHQSSARKSLTELKTAVKGCDAIVIATDVDPSGEGELLAWEIINAIKWRGPVKRLYFADEEKRSVQTGFREIKDITSQQEDGDFLKSDARSKWDFLSMQLTRIATTVSKQAGYPVMVVREGRLKSLIVRHVYEQLEALRNYKRKPFYEVKFQDPHEHVFTRKFKDADAAARFRFETKAAGNQDAVQYHTSAVANIKTTRQHSAPPKLLDLSNLASILAPKGYNAKEVLATYQKMYEAKIVSYPRTDDSKISLEQFKQLYPLVPAIAKVVNVDQKLLTHTAPRFTHVTKGSVDHGANRPGNKVPASLGALARFGKAGPAIYEVVGKNFLAMFGEDYVFDHTTADLADYPDFKTAFNVPVALNYKLIFDSAKQIKDDDTTEGNQSGAVGPTADPFVFEGANPKPVKPTMKWLMNYLQKHNIGTGATRVSTVSQITAGRTALLHERRGTFSMTNTGIVSAVLTEGTIISSTNATKRLFDLMDQVGKFELPPAQLLTTATQTVTHDMPIMVENADKLHARLGDPEKLVKKYPKKEKTSGTTSAGKEVKFNQVWGGHHFTEDEVADLLAGKDISFSIKTKRGKNMDVHGTLAQQTYRGHKFWGFKAADDVFTKTKKAPRKKAAKKMTK</sequence>
<dbReference type="InterPro" id="IPR006171">
    <property type="entry name" value="TOPRIM_dom"/>
</dbReference>
<dbReference type="CDD" id="cd01028">
    <property type="entry name" value="TOPRIM_TopoIA"/>
    <property type="match status" value="1"/>
</dbReference>
<dbReference type="PRINTS" id="PR00417">
    <property type="entry name" value="PRTPISMRASEI"/>
</dbReference>
<dbReference type="EMBL" id="AYYR01000054">
    <property type="protein sequence ID" value="KRM75198.1"/>
    <property type="molecule type" value="Genomic_DNA"/>
</dbReference>
<dbReference type="Gene3D" id="3.40.50.140">
    <property type="match status" value="1"/>
</dbReference>
<feature type="domain" description="Toprim" evidence="4">
    <location>
        <begin position="11"/>
        <end position="158"/>
    </location>
</feature>
<dbReference type="Pfam" id="PF01131">
    <property type="entry name" value="Topoisom_bac"/>
    <property type="match status" value="1"/>
</dbReference>
<dbReference type="InterPro" id="IPR000380">
    <property type="entry name" value="Topo_IA"/>
</dbReference>
<reference evidence="6 7" key="1">
    <citation type="journal article" date="2015" name="Genome Announc.">
        <title>Expanding the biotechnology potential of lactobacilli through comparative genomics of 213 strains and associated genera.</title>
        <authorList>
            <person name="Sun Z."/>
            <person name="Harris H.M."/>
            <person name="McCann A."/>
            <person name="Guo C."/>
            <person name="Argimon S."/>
            <person name="Zhang W."/>
            <person name="Yang X."/>
            <person name="Jeffery I.B."/>
            <person name="Cooney J.C."/>
            <person name="Kagawa T.F."/>
            <person name="Liu W."/>
            <person name="Song Y."/>
            <person name="Salvetti E."/>
            <person name="Wrobel A."/>
            <person name="Rasinkangas P."/>
            <person name="Parkhill J."/>
            <person name="Rea M.C."/>
            <person name="O'Sullivan O."/>
            <person name="Ritari J."/>
            <person name="Douillard F.P."/>
            <person name="Paul Ross R."/>
            <person name="Yang R."/>
            <person name="Briner A.E."/>
            <person name="Felis G.E."/>
            <person name="de Vos W.M."/>
            <person name="Barrangou R."/>
            <person name="Klaenhammer T.R."/>
            <person name="Caufield P.W."/>
            <person name="Cui Y."/>
            <person name="Zhang H."/>
            <person name="O'Toole P.W."/>
        </authorList>
    </citation>
    <scope>NUCLEOTIDE SEQUENCE [LARGE SCALE GENOMIC DNA]</scope>
    <source>
        <strain evidence="6 7">DSM 20515</strain>
    </source>
</reference>
<evidence type="ECO:0000256" key="3">
    <source>
        <dbReference type="ARBA" id="ARBA00023235"/>
    </source>
</evidence>
<dbReference type="SMART" id="SM00493">
    <property type="entry name" value="TOPRIM"/>
    <property type="match status" value="1"/>
</dbReference>
<dbReference type="PROSITE" id="PS52039">
    <property type="entry name" value="TOPO_IA_2"/>
    <property type="match status" value="1"/>
</dbReference>
<dbReference type="InterPro" id="IPR003602">
    <property type="entry name" value="Topo_IA_DNA-bd_dom"/>
</dbReference>
<evidence type="ECO:0000259" key="5">
    <source>
        <dbReference type="PROSITE" id="PS52039"/>
    </source>
</evidence>
<dbReference type="Pfam" id="PF01751">
    <property type="entry name" value="Toprim"/>
    <property type="match status" value="1"/>
</dbReference>
<dbReference type="InterPro" id="IPR013824">
    <property type="entry name" value="Topo_IA_cen_sub1"/>
</dbReference>
<evidence type="ECO:0000313" key="6">
    <source>
        <dbReference type="EMBL" id="KRM75198.1"/>
    </source>
</evidence>
<keyword evidence="2" id="KW-0238">DNA-binding</keyword>
<dbReference type="InterPro" id="IPR023405">
    <property type="entry name" value="Topo_IA_core_domain"/>
</dbReference>
<protein>
    <submittedName>
        <fullName evidence="6">Topoisomerase IA</fullName>
    </submittedName>
</protein>
<comment type="caution">
    <text evidence="6">The sequence shown here is derived from an EMBL/GenBank/DDBJ whole genome shotgun (WGS) entry which is preliminary data.</text>
</comment>
<dbReference type="GO" id="GO:0006281">
    <property type="term" value="P:DNA repair"/>
    <property type="evidence" value="ECO:0007669"/>
    <property type="project" value="TreeGrafter"/>
</dbReference>
<dbReference type="GO" id="GO:0043597">
    <property type="term" value="C:cytoplasmic replication fork"/>
    <property type="evidence" value="ECO:0007669"/>
    <property type="project" value="TreeGrafter"/>
</dbReference>
<evidence type="ECO:0000256" key="2">
    <source>
        <dbReference type="ARBA" id="ARBA00023125"/>
    </source>
</evidence>
<dbReference type="PANTHER" id="PTHR11390:SF21">
    <property type="entry name" value="DNA TOPOISOMERASE 3-ALPHA"/>
    <property type="match status" value="1"/>
</dbReference>
<dbReference type="PROSITE" id="PS50880">
    <property type="entry name" value="TOPRIM"/>
    <property type="match status" value="1"/>
</dbReference>
<proteinExistence type="predicted"/>
<evidence type="ECO:0000313" key="7">
    <source>
        <dbReference type="Proteomes" id="UP000051845"/>
    </source>
</evidence>
<dbReference type="Gene3D" id="1.10.460.10">
    <property type="entry name" value="Topoisomerase I, domain 2"/>
    <property type="match status" value="1"/>
</dbReference>
<dbReference type="GO" id="GO:0003917">
    <property type="term" value="F:DNA topoisomerase type I (single strand cut, ATP-independent) activity"/>
    <property type="evidence" value="ECO:0007669"/>
    <property type="project" value="InterPro"/>
</dbReference>
<dbReference type="InterPro" id="IPR013826">
    <property type="entry name" value="Topo_IA_cen_sub3"/>
</dbReference>
<dbReference type="GO" id="GO:0003677">
    <property type="term" value="F:DNA binding"/>
    <property type="evidence" value="ECO:0007669"/>
    <property type="project" value="UniProtKB-KW"/>
</dbReference>
<organism evidence="6 7">
    <name type="scientific">Secundilactobacillus collinoides DSM 20515 = JCM 1123</name>
    <dbReference type="NCBI Taxonomy" id="1423733"/>
    <lineage>
        <taxon>Bacteria</taxon>
        <taxon>Bacillati</taxon>
        <taxon>Bacillota</taxon>
        <taxon>Bacilli</taxon>
        <taxon>Lactobacillales</taxon>
        <taxon>Lactobacillaceae</taxon>
        <taxon>Secundilactobacillus</taxon>
    </lineage>
</organism>
<dbReference type="InterPro" id="IPR013497">
    <property type="entry name" value="Topo_IA_cen"/>
</dbReference>
<dbReference type="SUPFAM" id="SSF56712">
    <property type="entry name" value="Prokaryotic type I DNA topoisomerase"/>
    <property type="match status" value="1"/>
</dbReference>
<dbReference type="Gene3D" id="1.10.290.10">
    <property type="entry name" value="Topoisomerase I, domain 4"/>
    <property type="match status" value="1"/>
</dbReference>
<keyword evidence="1" id="KW-0799">Topoisomerase</keyword>
<keyword evidence="3 6" id="KW-0413">Isomerase</keyword>
<evidence type="ECO:0000259" key="4">
    <source>
        <dbReference type="PROSITE" id="PS50880"/>
    </source>
</evidence>
<dbReference type="PATRIC" id="fig|1423733.4.peg.2496"/>
<dbReference type="GO" id="GO:0006265">
    <property type="term" value="P:DNA topological change"/>
    <property type="evidence" value="ECO:0007669"/>
    <property type="project" value="InterPro"/>
</dbReference>
<dbReference type="SMART" id="SM00437">
    <property type="entry name" value="TOP1Ac"/>
    <property type="match status" value="1"/>
</dbReference>
<dbReference type="InterPro" id="IPR013825">
    <property type="entry name" value="Topo_IA_cen_sub2"/>
</dbReference>
<feature type="domain" description="Topo IA-type catalytic" evidence="5">
    <location>
        <begin position="177"/>
        <end position="603"/>
    </location>
</feature>
<dbReference type="Proteomes" id="UP000051845">
    <property type="component" value="Unassembled WGS sequence"/>
</dbReference>
<accession>A0A0R2B738</accession>